<dbReference type="Pfam" id="PF15370">
    <property type="entry name" value="NOPCHAP1"/>
    <property type="match status" value="1"/>
</dbReference>
<reference evidence="2 3" key="1">
    <citation type="journal article" date="2021" name="Nat. Commun.">
        <title>Incipient diploidization of the medicinal plant Perilla within 10,000 years.</title>
        <authorList>
            <person name="Zhang Y."/>
            <person name="Shen Q."/>
            <person name="Leng L."/>
            <person name="Zhang D."/>
            <person name="Chen S."/>
            <person name="Shi Y."/>
            <person name="Ning Z."/>
            <person name="Chen S."/>
        </authorList>
    </citation>
    <scope>NUCLEOTIDE SEQUENCE [LARGE SCALE GENOMIC DNA]</scope>
    <source>
        <strain evidence="3">cv. PC099</strain>
    </source>
</reference>
<proteinExistence type="predicted"/>
<organism evidence="2 3">
    <name type="scientific">Perilla frutescens var. hirtella</name>
    <name type="common">Perilla citriodora</name>
    <name type="synonym">Perilla setoyensis</name>
    <dbReference type="NCBI Taxonomy" id="608512"/>
    <lineage>
        <taxon>Eukaryota</taxon>
        <taxon>Viridiplantae</taxon>
        <taxon>Streptophyta</taxon>
        <taxon>Embryophyta</taxon>
        <taxon>Tracheophyta</taxon>
        <taxon>Spermatophyta</taxon>
        <taxon>Magnoliopsida</taxon>
        <taxon>eudicotyledons</taxon>
        <taxon>Gunneridae</taxon>
        <taxon>Pentapetalae</taxon>
        <taxon>asterids</taxon>
        <taxon>lamiids</taxon>
        <taxon>Lamiales</taxon>
        <taxon>Lamiaceae</taxon>
        <taxon>Nepetoideae</taxon>
        <taxon>Elsholtzieae</taxon>
        <taxon>Perilla</taxon>
    </lineage>
</organism>
<accession>A0AAD4IZB2</accession>
<feature type="region of interest" description="Disordered" evidence="1">
    <location>
        <begin position="119"/>
        <end position="200"/>
    </location>
</feature>
<dbReference type="GO" id="GO:0062064">
    <property type="term" value="F:box C/D methylation guide snoRNP complex binding"/>
    <property type="evidence" value="ECO:0007669"/>
    <property type="project" value="TreeGrafter"/>
</dbReference>
<dbReference type="InterPro" id="IPR027921">
    <property type="entry name" value="NOPCHAP1"/>
</dbReference>
<comment type="caution">
    <text evidence="2">The sequence shown here is derived from an EMBL/GenBank/DDBJ whole genome shotgun (WGS) entry which is preliminary data.</text>
</comment>
<dbReference type="EMBL" id="SDAM02000476">
    <property type="protein sequence ID" value="KAH6824191.1"/>
    <property type="molecule type" value="Genomic_DNA"/>
</dbReference>
<protein>
    <submittedName>
        <fullName evidence="2">Uncharacterized protein</fullName>
    </submittedName>
</protein>
<dbReference type="PANTHER" id="PTHR28674:SF1">
    <property type="entry name" value="NOP PROTEIN CHAPERONE 1"/>
    <property type="match status" value="1"/>
</dbReference>
<feature type="compositionally biased region" description="Basic and acidic residues" evidence="1">
    <location>
        <begin position="151"/>
        <end position="164"/>
    </location>
</feature>
<dbReference type="AlphaFoldDB" id="A0AAD4IZB2"/>
<dbReference type="Proteomes" id="UP001190926">
    <property type="component" value="Unassembled WGS sequence"/>
</dbReference>
<dbReference type="GO" id="GO:0000492">
    <property type="term" value="P:box C/D snoRNP assembly"/>
    <property type="evidence" value="ECO:0007669"/>
    <property type="project" value="InterPro"/>
</dbReference>
<keyword evidence="3" id="KW-1185">Reference proteome</keyword>
<evidence type="ECO:0000313" key="3">
    <source>
        <dbReference type="Proteomes" id="UP001190926"/>
    </source>
</evidence>
<evidence type="ECO:0000313" key="2">
    <source>
        <dbReference type="EMBL" id="KAH6824191.1"/>
    </source>
</evidence>
<name>A0AAD4IZB2_PERFH</name>
<sequence length="200" mass="21867">MAENNSKDLLKLEAKSGGLSSTSSLESKLFVCKKDRPFSSSDAPLQKPTMSALPKSQFLGKVQDFLGVFSESNKKLMQEAKERPDNYDIEVLSGNESNYIEMDLMLGIADLHTPEAVAAAESAMAGHQQPVRLSESSSGSEDDDSSDDEDDVKKDEIHEQDTKTGSESVKLGLKDAARDSLCQESKKQKPKKRPKIVELA</sequence>
<feature type="compositionally biased region" description="Acidic residues" evidence="1">
    <location>
        <begin position="140"/>
        <end position="150"/>
    </location>
</feature>
<gene>
    <name evidence="2" type="ORF">C2S53_011702</name>
</gene>
<dbReference type="PANTHER" id="PTHR28674">
    <property type="entry name" value="SIMILAR TO DNA SEGMENT, CHR 10, WAYNE STATE UNIVERSITY 102,-EXPRESSED"/>
    <property type="match status" value="1"/>
</dbReference>
<evidence type="ECO:0000256" key="1">
    <source>
        <dbReference type="SAM" id="MobiDB-lite"/>
    </source>
</evidence>